<accession>A0AA88RCH5</accession>
<keyword evidence="5" id="KW-0539">Nucleus</keyword>
<keyword evidence="2" id="KW-0805">Transcription regulation</keyword>
<dbReference type="PRINTS" id="PR00404">
    <property type="entry name" value="MADSDOMAIN"/>
</dbReference>
<dbReference type="PROSITE" id="PS00350">
    <property type="entry name" value="MADS_BOX_1"/>
    <property type="match status" value="1"/>
</dbReference>
<gene>
    <name evidence="8" type="ORF">RJ640_021856</name>
</gene>
<dbReference type="InterPro" id="IPR002487">
    <property type="entry name" value="TF_Kbox"/>
</dbReference>
<keyword evidence="9" id="KW-1185">Reference proteome</keyword>
<evidence type="ECO:0000256" key="1">
    <source>
        <dbReference type="ARBA" id="ARBA00004123"/>
    </source>
</evidence>
<dbReference type="GO" id="GO:0046983">
    <property type="term" value="F:protein dimerization activity"/>
    <property type="evidence" value="ECO:0007669"/>
    <property type="project" value="InterPro"/>
</dbReference>
<dbReference type="Gene3D" id="3.40.1810.10">
    <property type="entry name" value="Transcription factor, MADS-box"/>
    <property type="match status" value="1"/>
</dbReference>
<dbReference type="CDD" id="cd00265">
    <property type="entry name" value="MADS_MEF2_like"/>
    <property type="match status" value="1"/>
</dbReference>
<dbReference type="GO" id="GO:0045944">
    <property type="term" value="P:positive regulation of transcription by RNA polymerase II"/>
    <property type="evidence" value="ECO:0007669"/>
    <property type="project" value="InterPro"/>
</dbReference>
<dbReference type="InterPro" id="IPR036879">
    <property type="entry name" value="TF_MADSbox_sf"/>
</dbReference>
<dbReference type="GO" id="GO:0005634">
    <property type="term" value="C:nucleus"/>
    <property type="evidence" value="ECO:0007669"/>
    <property type="project" value="UniProtKB-SubCell"/>
</dbReference>
<dbReference type="PANTHER" id="PTHR48019">
    <property type="entry name" value="SERUM RESPONSE FACTOR HOMOLOG"/>
    <property type="match status" value="1"/>
</dbReference>
<evidence type="ECO:0000256" key="2">
    <source>
        <dbReference type="ARBA" id="ARBA00023015"/>
    </source>
</evidence>
<dbReference type="Pfam" id="PF01486">
    <property type="entry name" value="K-box"/>
    <property type="match status" value="1"/>
</dbReference>
<dbReference type="InterPro" id="IPR033896">
    <property type="entry name" value="MEF2-like_N"/>
</dbReference>
<dbReference type="AlphaFoldDB" id="A0AA88RCH5"/>
<dbReference type="SMART" id="SM00432">
    <property type="entry name" value="MADS"/>
    <property type="match status" value="1"/>
</dbReference>
<dbReference type="Pfam" id="PF00319">
    <property type="entry name" value="SRF-TF"/>
    <property type="match status" value="1"/>
</dbReference>
<dbReference type="Proteomes" id="UP001187471">
    <property type="component" value="Unassembled WGS sequence"/>
</dbReference>
<feature type="domain" description="MADS-box" evidence="6">
    <location>
        <begin position="1"/>
        <end position="61"/>
    </location>
</feature>
<dbReference type="InterPro" id="IPR002100">
    <property type="entry name" value="TF_MADSbox"/>
</dbReference>
<comment type="caution">
    <text evidence="8">The sequence shown here is derived from an EMBL/GenBank/DDBJ whole genome shotgun (WGS) entry which is preliminary data.</text>
</comment>
<evidence type="ECO:0000313" key="9">
    <source>
        <dbReference type="Proteomes" id="UP001187471"/>
    </source>
</evidence>
<protein>
    <submittedName>
        <fullName evidence="8">Uncharacterized protein</fullName>
    </submittedName>
</protein>
<organism evidence="8 9">
    <name type="scientific">Escallonia rubra</name>
    <dbReference type="NCBI Taxonomy" id="112253"/>
    <lineage>
        <taxon>Eukaryota</taxon>
        <taxon>Viridiplantae</taxon>
        <taxon>Streptophyta</taxon>
        <taxon>Embryophyta</taxon>
        <taxon>Tracheophyta</taxon>
        <taxon>Spermatophyta</taxon>
        <taxon>Magnoliopsida</taxon>
        <taxon>eudicotyledons</taxon>
        <taxon>Gunneridae</taxon>
        <taxon>Pentapetalae</taxon>
        <taxon>asterids</taxon>
        <taxon>campanulids</taxon>
        <taxon>Escalloniales</taxon>
        <taxon>Escalloniaceae</taxon>
        <taxon>Escallonia</taxon>
    </lineage>
</organism>
<proteinExistence type="predicted"/>
<comment type="subcellular location">
    <subcellularLocation>
        <location evidence="1">Nucleus</location>
    </subcellularLocation>
</comment>
<evidence type="ECO:0000259" key="7">
    <source>
        <dbReference type="PROSITE" id="PS51297"/>
    </source>
</evidence>
<dbReference type="SUPFAM" id="SSF55455">
    <property type="entry name" value="SRF-like"/>
    <property type="match status" value="1"/>
</dbReference>
<dbReference type="GO" id="GO:0000977">
    <property type="term" value="F:RNA polymerase II transcription regulatory region sequence-specific DNA binding"/>
    <property type="evidence" value="ECO:0007669"/>
    <property type="project" value="InterPro"/>
</dbReference>
<dbReference type="InterPro" id="IPR050142">
    <property type="entry name" value="MADS-box/MEF2_TF"/>
</dbReference>
<evidence type="ECO:0000256" key="5">
    <source>
        <dbReference type="ARBA" id="ARBA00023242"/>
    </source>
</evidence>
<reference evidence="8" key="1">
    <citation type="submission" date="2022-12" db="EMBL/GenBank/DDBJ databases">
        <title>Draft genome assemblies for two species of Escallonia (Escalloniales).</title>
        <authorList>
            <person name="Chanderbali A."/>
            <person name="Dervinis C."/>
            <person name="Anghel I."/>
            <person name="Soltis D."/>
            <person name="Soltis P."/>
            <person name="Zapata F."/>
        </authorList>
    </citation>
    <scope>NUCLEOTIDE SEQUENCE</scope>
    <source>
        <strain evidence="8">UCBG92.1500</strain>
        <tissue evidence="8">Leaf</tissue>
    </source>
</reference>
<evidence type="ECO:0000256" key="4">
    <source>
        <dbReference type="ARBA" id="ARBA00023163"/>
    </source>
</evidence>
<dbReference type="GO" id="GO:0003700">
    <property type="term" value="F:DNA-binding transcription factor activity"/>
    <property type="evidence" value="ECO:0007669"/>
    <property type="project" value="InterPro"/>
</dbReference>
<evidence type="ECO:0000259" key="6">
    <source>
        <dbReference type="PROSITE" id="PS50066"/>
    </source>
</evidence>
<dbReference type="PROSITE" id="PS50066">
    <property type="entry name" value="MADS_BOX_2"/>
    <property type="match status" value="1"/>
</dbReference>
<keyword evidence="4" id="KW-0804">Transcription</keyword>
<dbReference type="FunFam" id="3.40.1810.10:FF:000004">
    <property type="entry name" value="MADS-box transcription factor 1"/>
    <property type="match status" value="1"/>
</dbReference>
<evidence type="ECO:0000313" key="8">
    <source>
        <dbReference type="EMBL" id="KAK2986287.1"/>
    </source>
</evidence>
<name>A0AA88RCH5_9ASTE</name>
<dbReference type="PROSITE" id="PS51297">
    <property type="entry name" value="K_BOX"/>
    <property type="match status" value="1"/>
</dbReference>
<sequence>MGRGRVELKRIENKINRQVTFAKRRNGLLKKAYELSVLCDAEVALIIFSNRGKLFEFCSTSNMLKTLERYQNCSYGTLEVSQSAKDIEQSSYREYLKVKAKYESLQRYQRQLLGEDLGPLNIKELDHLEHQLDASLKQVRSTKTQSLLDQLSDLQSKAVVVPQEKYLLDANRNLERKLDEIYAENHLQRSWVGGEQSTSYGHNQAQSQGFFQPLDCNSNLQIGFNPVGSSQMTAASDAHTVNGLLPGWML</sequence>
<dbReference type="EMBL" id="JAVXUO010001073">
    <property type="protein sequence ID" value="KAK2986287.1"/>
    <property type="molecule type" value="Genomic_DNA"/>
</dbReference>
<keyword evidence="3" id="KW-0238">DNA-binding</keyword>
<dbReference type="GO" id="GO:0048440">
    <property type="term" value="P:carpel development"/>
    <property type="evidence" value="ECO:0007669"/>
    <property type="project" value="UniProtKB-ARBA"/>
</dbReference>
<feature type="domain" description="K-box" evidence="7">
    <location>
        <begin position="88"/>
        <end position="184"/>
    </location>
</feature>
<evidence type="ECO:0000256" key="3">
    <source>
        <dbReference type="ARBA" id="ARBA00023125"/>
    </source>
</evidence>